<dbReference type="Proteomes" id="UP000243679">
    <property type="component" value="Chromosome"/>
</dbReference>
<dbReference type="Pfam" id="PF13801">
    <property type="entry name" value="Metal_resist"/>
    <property type="match status" value="1"/>
</dbReference>
<dbReference type="AlphaFoldDB" id="A0A1Q2SPB1"/>
<reference evidence="4 5" key="1">
    <citation type="journal article" date="2017" name="ISME J.">
        <title>An acid-tolerant ammonia-oxidizing ?-proteobacterium from soil.</title>
        <authorList>
            <person name="Hayatsu M."/>
            <person name="Tago K."/>
            <person name="Uchiyama I."/>
            <person name="Toyoda A."/>
            <person name="Wang Y."/>
            <person name="Shimomura Y."/>
            <person name="Okubo T."/>
            <person name="Kurisu F."/>
            <person name="Hirono Y."/>
            <person name="Nonaka K."/>
            <person name="Akiyama H."/>
            <person name="Itoh T."/>
            <person name="Takami H."/>
        </authorList>
    </citation>
    <scope>NUCLEOTIDE SEQUENCE [LARGE SCALE GENOMIC DNA]</scope>
    <source>
        <strain evidence="4 5">TAO100</strain>
    </source>
</reference>
<evidence type="ECO:0000256" key="2">
    <source>
        <dbReference type="ARBA" id="ARBA00044983"/>
    </source>
</evidence>
<name>A0A1Q2SPB1_9GAMM</name>
<sequence length="142" mass="15730">MKKLKGLLAVSLLTNVMLGGIIVGHLSHRWGHSMITAIQESLKTSSLPKARQEALQMQLVKVRQEGKATHKEIRAAHKALLAILAAPVFDGQAYDIQIDHVHTLYSQQLNRVSKTIKETAEEMNPAERAALADALRHLSQKK</sequence>
<dbReference type="EMBL" id="AP014836">
    <property type="protein sequence ID" value="BAW80974.1"/>
    <property type="molecule type" value="Genomic_DNA"/>
</dbReference>
<organism evidence="4 5">
    <name type="scientific">Candidatus Nitrosoglobus terrae</name>
    <dbReference type="NCBI Taxonomy" id="1630141"/>
    <lineage>
        <taxon>Bacteria</taxon>
        <taxon>Pseudomonadati</taxon>
        <taxon>Pseudomonadota</taxon>
        <taxon>Gammaproteobacteria</taxon>
        <taxon>Chromatiales</taxon>
        <taxon>Chromatiaceae</taxon>
        <taxon>Candidatus Nitrosoglobus</taxon>
    </lineage>
</organism>
<dbReference type="KEGG" id="ntt:TAO_1604"/>
<evidence type="ECO:0000313" key="5">
    <source>
        <dbReference type="Proteomes" id="UP000243679"/>
    </source>
</evidence>
<protein>
    <recommendedName>
        <fullName evidence="2">Signaling pathway modulator ZraP</fullName>
    </recommendedName>
    <alternativeName>
        <fullName evidence="3">Zinc resistance-associated protein</fullName>
    </alternativeName>
</protein>
<evidence type="ECO:0000256" key="3">
    <source>
        <dbReference type="ARBA" id="ARBA00045001"/>
    </source>
</evidence>
<comment type="similarity">
    <text evidence="1">Belongs to the ZraP family.</text>
</comment>
<accession>A0A1Q2SPB1</accession>
<proteinExistence type="inferred from homology"/>
<evidence type="ECO:0000256" key="1">
    <source>
        <dbReference type="ARBA" id="ARBA00044945"/>
    </source>
</evidence>
<evidence type="ECO:0000313" key="4">
    <source>
        <dbReference type="EMBL" id="BAW80974.1"/>
    </source>
</evidence>
<dbReference type="RefSeq" id="WP_096527461.1">
    <property type="nucleotide sequence ID" value="NZ_AP014836.1"/>
</dbReference>
<gene>
    <name evidence="4" type="ORF">TAO_1604</name>
</gene>
<keyword evidence="5" id="KW-1185">Reference proteome</keyword>
<dbReference type="InterPro" id="IPR025961">
    <property type="entry name" value="Metal_resist"/>
</dbReference>